<evidence type="ECO:0000256" key="1">
    <source>
        <dbReference type="SAM" id="Phobius"/>
    </source>
</evidence>
<keyword evidence="3" id="KW-1185">Reference proteome</keyword>
<comment type="caution">
    <text evidence="2">The sequence shown here is derived from an EMBL/GenBank/DDBJ whole genome shotgun (WGS) entry which is preliminary data.</text>
</comment>
<keyword evidence="1" id="KW-0812">Transmembrane</keyword>
<keyword evidence="1" id="KW-1133">Transmembrane helix</keyword>
<dbReference type="RefSeq" id="WP_060625854.1">
    <property type="nucleotide sequence ID" value="NZ_LCZJ02000037.1"/>
</dbReference>
<protein>
    <submittedName>
        <fullName evidence="2">Uncharacterized protein</fullName>
    </submittedName>
</protein>
<accession>A0A0W1AR22</accession>
<proteinExistence type="predicted"/>
<evidence type="ECO:0000313" key="3">
    <source>
        <dbReference type="Proteomes" id="UP000054709"/>
    </source>
</evidence>
<reference evidence="2 3" key="1">
    <citation type="journal article" date="2015" name="Int. Biodeterior. Biodegradation">
        <title>Physiological and genetic screening methods for the isolation of methyl tert-butyl ether-degrading bacteria for bioremediation purposes.</title>
        <authorList>
            <person name="Guisado I.M."/>
            <person name="Purswani J."/>
            <person name="Gonzalez Lopez J."/>
            <person name="Pozo C."/>
        </authorList>
    </citation>
    <scope>NUCLEOTIDE SEQUENCE [LARGE SCALE GENOMIC DNA]</scope>
    <source>
        <strain evidence="2 3">SH7</strain>
    </source>
</reference>
<sequence length="200" mass="22148">MHKLRTVRIHYLYIFIGSALLSAAFLFAVQRAIALLYSHYSGQSGVFFVRLIHWVINHIGKIPCAIALFVLIFSGLFILRSQKIADDLHTILVGTSELADKGATKEIKVLSGGELGQIAANLNRMQRIEVPSRGVATETIQDTPAVALLIRTRAILRTLREVEEADNTDDGADVQAHLLEAANVEARSMERFLENLIIES</sequence>
<dbReference type="Proteomes" id="UP000054709">
    <property type="component" value="Unassembled WGS sequence"/>
</dbReference>
<gene>
    <name evidence="2" type="ORF">UQ64_26625</name>
</gene>
<keyword evidence="1" id="KW-0472">Membrane</keyword>
<dbReference type="EMBL" id="LCZJ02000037">
    <property type="protein sequence ID" value="KTD83759.1"/>
    <property type="molecule type" value="Genomic_DNA"/>
</dbReference>
<name>A0A0W1AR22_9BACL</name>
<feature type="transmembrane region" description="Helical" evidence="1">
    <location>
        <begin position="12"/>
        <end position="38"/>
    </location>
</feature>
<dbReference type="OrthoDB" id="2663974at2"/>
<organism evidence="2 3">
    <name type="scientific">Paenibacillus etheri</name>
    <dbReference type="NCBI Taxonomy" id="1306852"/>
    <lineage>
        <taxon>Bacteria</taxon>
        <taxon>Bacillati</taxon>
        <taxon>Bacillota</taxon>
        <taxon>Bacilli</taxon>
        <taxon>Bacillales</taxon>
        <taxon>Paenibacillaceae</taxon>
        <taxon>Paenibacillus</taxon>
    </lineage>
</organism>
<evidence type="ECO:0000313" key="2">
    <source>
        <dbReference type="EMBL" id="KTD83759.1"/>
    </source>
</evidence>
<dbReference type="AlphaFoldDB" id="A0A0W1AR22"/>
<feature type="transmembrane region" description="Helical" evidence="1">
    <location>
        <begin position="58"/>
        <end position="79"/>
    </location>
</feature>